<gene>
    <name evidence="1" type="ORF">FB45DRAFT_872136</name>
</gene>
<organism evidence="1 2">
    <name type="scientific">Roridomyces roridus</name>
    <dbReference type="NCBI Taxonomy" id="1738132"/>
    <lineage>
        <taxon>Eukaryota</taxon>
        <taxon>Fungi</taxon>
        <taxon>Dikarya</taxon>
        <taxon>Basidiomycota</taxon>
        <taxon>Agaricomycotina</taxon>
        <taxon>Agaricomycetes</taxon>
        <taxon>Agaricomycetidae</taxon>
        <taxon>Agaricales</taxon>
        <taxon>Marasmiineae</taxon>
        <taxon>Mycenaceae</taxon>
        <taxon>Roridomyces</taxon>
    </lineage>
</organism>
<reference evidence="1" key="1">
    <citation type="submission" date="2023-03" db="EMBL/GenBank/DDBJ databases">
        <title>Massive genome expansion in bonnet fungi (Mycena s.s.) driven by repeated elements and novel gene families across ecological guilds.</title>
        <authorList>
            <consortium name="Lawrence Berkeley National Laboratory"/>
            <person name="Harder C.B."/>
            <person name="Miyauchi S."/>
            <person name="Viragh M."/>
            <person name="Kuo A."/>
            <person name="Thoen E."/>
            <person name="Andreopoulos B."/>
            <person name="Lu D."/>
            <person name="Skrede I."/>
            <person name="Drula E."/>
            <person name="Henrissat B."/>
            <person name="Morin E."/>
            <person name="Kohler A."/>
            <person name="Barry K."/>
            <person name="LaButti K."/>
            <person name="Morin E."/>
            <person name="Salamov A."/>
            <person name="Lipzen A."/>
            <person name="Mereny Z."/>
            <person name="Hegedus B."/>
            <person name="Baldrian P."/>
            <person name="Stursova M."/>
            <person name="Weitz H."/>
            <person name="Taylor A."/>
            <person name="Grigoriev I.V."/>
            <person name="Nagy L.G."/>
            <person name="Martin F."/>
            <person name="Kauserud H."/>
        </authorList>
    </citation>
    <scope>NUCLEOTIDE SEQUENCE</scope>
    <source>
        <strain evidence="1">9284</strain>
    </source>
</reference>
<keyword evidence="2" id="KW-1185">Reference proteome</keyword>
<protein>
    <submittedName>
        <fullName evidence="1">Uncharacterized protein</fullName>
    </submittedName>
</protein>
<proteinExistence type="predicted"/>
<dbReference type="EMBL" id="JARKIF010000019">
    <property type="protein sequence ID" value="KAJ7618749.1"/>
    <property type="molecule type" value="Genomic_DNA"/>
</dbReference>
<accession>A0AAD7BEG5</accession>
<comment type="caution">
    <text evidence="1">The sequence shown here is derived from an EMBL/GenBank/DDBJ whole genome shotgun (WGS) entry which is preliminary data.</text>
</comment>
<sequence length="136" mass="15044">MYHWRKPCGGSAEPASVLPHRTPEFVTIQRTQVKSEANLGIGTGKPAGIWGSTRTRTRGGCVPVPAGTGTGYPRFENTLFRCRDSMLPGLSAYPRVTGTQLGYPYPYPRRVNPSTRAGYPYPCRCLGKLREWLKIS</sequence>
<evidence type="ECO:0000313" key="1">
    <source>
        <dbReference type="EMBL" id="KAJ7618749.1"/>
    </source>
</evidence>
<dbReference type="AlphaFoldDB" id="A0AAD7BEG5"/>
<name>A0AAD7BEG5_9AGAR</name>
<dbReference type="Proteomes" id="UP001221142">
    <property type="component" value="Unassembled WGS sequence"/>
</dbReference>
<evidence type="ECO:0000313" key="2">
    <source>
        <dbReference type="Proteomes" id="UP001221142"/>
    </source>
</evidence>